<protein>
    <recommendedName>
        <fullName evidence="4">Zn-binding Pro-Ala-Ala-Arg (PAAR) domain-containing protein, incolved in TypeVI secretion</fullName>
    </recommendedName>
</protein>
<dbReference type="AlphaFoldDB" id="A0A3M4VU97"/>
<reference evidence="2 3" key="1">
    <citation type="submission" date="2018-08" db="EMBL/GenBank/DDBJ databases">
        <title>Recombination of ecologically and evolutionarily significant loci maintains genetic cohesion in the Pseudomonas syringae species complex.</title>
        <authorList>
            <person name="Dillon M."/>
            <person name="Thakur S."/>
            <person name="Almeida R.N.D."/>
            <person name="Weir B.S."/>
            <person name="Guttman D.S."/>
        </authorList>
    </citation>
    <scope>NUCLEOTIDE SEQUENCE [LARGE SCALE GENOMIC DNA]</scope>
    <source>
        <strain evidence="2 3">ICMP 6917</strain>
    </source>
</reference>
<gene>
    <name evidence="2" type="ORF">ALP84_01835</name>
</gene>
<accession>A0A3M4VU97</accession>
<dbReference type="RefSeq" id="WP_122321399.1">
    <property type="nucleotide sequence ID" value="NZ_RBRY01000109.1"/>
</dbReference>
<evidence type="ECO:0000313" key="3">
    <source>
        <dbReference type="Proteomes" id="UP000278332"/>
    </source>
</evidence>
<dbReference type="Pfam" id="PF05488">
    <property type="entry name" value="PAAR_motif"/>
    <property type="match status" value="1"/>
</dbReference>
<dbReference type="InterPro" id="IPR008727">
    <property type="entry name" value="PAAR_motif"/>
</dbReference>
<dbReference type="CDD" id="cd14743">
    <property type="entry name" value="PAAR_CT_1"/>
    <property type="match status" value="1"/>
</dbReference>
<evidence type="ECO:0008006" key="4">
    <source>
        <dbReference type="Google" id="ProtNLM"/>
    </source>
</evidence>
<organism evidence="2 3">
    <name type="scientific">Pseudomonas cichorii</name>
    <dbReference type="NCBI Taxonomy" id="36746"/>
    <lineage>
        <taxon>Bacteria</taxon>
        <taxon>Pseudomonadati</taxon>
        <taxon>Pseudomonadota</taxon>
        <taxon>Gammaproteobacteria</taxon>
        <taxon>Pseudomonadales</taxon>
        <taxon>Pseudomonadaceae</taxon>
        <taxon>Pseudomonas</taxon>
    </lineage>
</organism>
<sequence length="499" mass="52511">MSGKPAARVSDPTACPVSGHGTNPIAAGSGDVFFDGLPAARQGDASACGGALVGDLATTVLINGKPAATVGSVGSHGNKVTAGSGTVIIGNTHTPAPFSGLSGAAAAAVTAVTAVAAATLGTIVDALVPTAMADEKKTQPDYQLGLKSGGNSILTPLEVPDFDELKKGATKNRELIEFVIENRKSAADNVKLEVLDGEKLIYSEPNTAPFLPNGEHAWQWDGYDSTGILDTRVLKSPNLKVRLTATGNGETQVVDLKLKCSANEVKWVDVRIDRNALTVETVLRPSFSDGGSCGSTPGLAATPFSTLLGWAKEGIELYWSRDGSRGAGIASGITTNKGVYKVTVKAEVNTLPKAGDFPLIDSLSADFGRSTSLAIARKVYHNAGYAYEQLVTLQGLSALTAITSAKEEFKETSAHEFGHLILNEYGGGLIPTYSWTHKDSSTLMQNPKENHPTPESGEVDVMHYFSKYTVLASELRSRMVASEQDVKSLLWLARIEFDD</sequence>
<comment type="caution">
    <text evidence="2">The sequence shown here is derived from an EMBL/GenBank/DDBJ whole genome shotgun (WGS) entry which is preliminary data.</text>
</comment>
<evidence type="ECO:0000313" key="2">
    <source>
        <dbReference type="EMBL" id="RMR55157.1"/>
    </source>
</evidence>
<feature type="region of interest" description="Disordered" evidence="1">
    <location>
        <begin position="1"/>
        <end position="22"/>
    </location>
</feature>
<dbReference type="Proteomes" id="UP000278332">
    <property type="component" value="Unassembled WGS sequence"/>
</dbReference>
<dbReference type="EMBL" id="RBRY01000109">
    <property type="protein sequence ID" value="RMR55157.1"/>
    <property type="molecule type" value="Genomic_DNA"/>
</dbReference>
<proteinExistence type="predicted"/>
<evidence type="ECO:0000256" key="1">
    <source>
        <dbReference type="SAM" id="MobiDB-lite"/>
    </source>
</evidence>
<name>A0A3M4VU97_PSECI</name>
<dbReference type="Gene3D" id="2.60.200.60">
    <property type="match status" value="2"/>
</dbReference>